<evidence type="ECO:0000256" key="4">
    <source>
        <dbReference type="ARBA" id="ARBA00004752"/>
    </source>
</evidence>
<evidence type="ECO:0000256" key="3">
    <source>
        <dbReference type="ARBA" id="ARBA00004496"/>
    </source>
</evidence>
<dbReference type="Proteomes" id="UP000239735">
    <property type="component" value="Unassembled WGS sequence"/>
</dbReference>
<evidence type="ECO:0000256" key="16">
    <source>
        <dbReference type="ARBA" id="ARBA00023316"/>
    </source>
</evidence>
<evidence type="ECO:0000256" key="5">
    <source>
        <dbReference type="ARBA" id="ARBA00012518"/>
    </source>
</evidence>
<dbReference type="EMBL" id="OKRB01000114">
    <property type="protein sequence ID" value="SPE26584.1"/>
    <property type="molecule type" value="Genomic_DNA"/>
</dbReference>
<dbReference type="InterPro" id="IPR036318">
    <property type="entry name" value="FAD-bd_PCMH-like_sf"/>
</dbReference>
<dbReference type="NCBIfam" id="NF010478">
    <property type="entry name" value="PRK13903.1"/>
    <property type="match status" value="1"/>
</dbReference>
<keyword evidence="8 19" id="KW-0132">Cell division</keyword>
<evidence type="ECO:0000256" key="14">
    <source>
        <dbReference type="ARBA" id="ARBA00023002"/>
    </source>
</evidence>
<feature type="active site" evidence="19">
    <location>
        <position position="160"/>
    </location>
</feature>
<dbReference type="InterPro" id="IPR003170">
    <property type="entry name" value="MurB"/>
</dbReference>
<evidence type="ECO:0000256" key="9">
    <source>
        <dbReference type="ARBA" id="ARBA00022630"/>
    </source>
</evidence>
<comment type="cofactor">
    <cofactor evidence="1 19">
        <name>FAD</name>
        <dbReference type="ChEBI" id="CHEBI:57692"/>
    </cofactor>
</comment>
<gene>
    <name evidence="19 21" type="primary">murB</name>
    <name evidence="21" type="ORF">SBA5_550007</name>
</gene>
<organism evidence="21 22">
    <name type="scientific">Candidatus Sulfuritelmatomonas gaucii</name>
    <dbReference type="NCBI Taxonomy" id="2043161"/>
    <lineage>
        <taxon>Bacteria</taxon>
        <taxon>Pseudomonadati</taxon>
        <taxon>Acidobacteriota</taxon>
        <taxon>Terriglobia</taxon>
        <taxon>Terriglobales</taxon>
        <taxon>Acidobacteriaceae</taxon>
        <taxon>Candidatus Sulfuritelmatomonas</taxon>
    </lineage>
</organism>
<evidence type="ECO:0000256" key="11">
    <source>
        <dbReference type="ARBA" id="ARBA00022857"/>
    </source>
</evidence>
<sequence>MRIMESQLLAPFTTLGVGGPARWLVEAASEEEIEQASEWARERGVLLFVLGGGSNVLVADEGFAGLVLRIAVKGIERDGGLFRVGAGEDWDAFVDHAVTRDCAGIECLAGIPGTVGGTPVQNVGAYGQEVASVIELVRAFDLRLRGFAEFSGAECAFGYRRSRFNTTDRGRYIVTRVDYRLTPGGAPTVRYPELARALLEFEYPSLAEVAAAVRRIRQSKGMLLVEGDPDCRSAGSFFKNPVVSKDQFSSIAERRDVAPPSFPVGPRAENEGNVKIPAAWLIEQAGFAKGYVLGAAGISTKHTLAIVNRGGATAQEILALADRIVSAVESRFGIRLEMEPELVGFAGEDS</sequence>
<dbReference type="GO" id="GO:0071949">
    <property type="term" value="F:FAD binding"/>
    <property type="evidence" value="ECO:0007669"/>
    <property type="project" value="InterPro"/>
</dbReference>
<dbReference type="EC" id="1.3.1.98" evidence="5 19"/>
<keyword evidence="12 19" id="KW-0133">Cell shape</keyword>
<dbReference type="Pfam" id="PF01565">
    <property type="entry name" value="FAD_binding_4"/>
    <property type="match status" value="1"/>
</dbReference>
<keyword evidence="7 19" id="KW-0963">Cytoplasm</keyword>
<dbReference type="NCBIfam" id="TIGR00179">
    <property type="entry name" value="murB"/>
    <property type="match status" value="1"/>
</dbReference>
<dbReference type="UniPathway" id="UPA00219"/>
<evidence type="ECO:0000313" key="22">
    <source>
        <dbReference type="Proteomes" id="UP000239735"/>
    </source>
</evidence>
<keyword evidence="10 19" id="KW-0274">FAD</keyword>
<comment type="function">
    <text evidence="2 19">Cell wall formation.</text>
</comment>
<dbReference type="PANTHER" id="PTHR21071">
    <property type="entry name" value="UDP-N-ACETYLENOLPYRUVOYLGLUCOSAMINE REDUCTASE"/>
    <property type="match status" value="1"/>
</dbReference>
<comment type="catalytic activity">
    <reaction evidence="18 19">
        <text>UDP-N-acetyl-alpha-D-muramate + NADP(+) = UDP-N-acetyl-3-O-(1-carboxyvinyl)-alpha-D-glucosamine + NADPH + H(+)</text>
        <dbReference type="Rhea" id="RHEA:12248"/>
        <dbReference type="ChEBI" id="CHEBI:15378"/>
        <dbReference type="ChEBI" id="CHEBI:57783"/>
        <dbReference type="ChEBI" id="CHEBI:58349"/>
        <dbReference type="ChEBI" id="CHEBI:68483"/>
        <dbReference type="ChEBI" id="CHEBI:70757"/>
        <dbReference type="EC" id="1.3.1.98"/>
    </reaction>
</comment>
<reference evidence="22" key="1">
    <citation type="submission" date="2018-02" db="EMBL/GenBank/DDBJ databases">
        <authorList>
            <person name="Hausmann B."/>
        </authorList>
    </citation>
    <scope>NUCLEOTIDE SEQUENCE [LARGE SCALE GENOMIC DNA]</scope>
    <source>
        <strain evidence="22">Peat soil MAG SbA5</strain>
    </source>
</reference>
<feature type="domain" description="FAD-binding PCMH-type" evidence="20">
    <location>
        <begin position="16"/>
        <end position="184"/>
    </location>
</feature>
<dbReference type="GO" id="GO:0005829">
    <property type="term" value="C:cytosol"/>
    <property type="evidence" value="ECO:0007669"/>
    <property type="project" value="TreeGrafter"/>
</dbReference>
<comment type="pathway">
    <text evidence="4 19">Cell wall biogenesis; peptidoglycan biosynthesis.</text>
</comment>
<evidence type="ECO:0000256" key="13">
    <source>
        <dbReference type="ARBA" id="ARBA00022984"/>
    </source>
</evidence>
<evidence type="ECO:0000256" key="2">
    <source>
        <dbReference type="ARBA" id="ARBA00003921"/>
    </source>
</evidence>
<feature type="active site" evidence="19">
    <location>
        <position position="339"/>
    </location>
</feature>
<dbReference type="InterPro" id="IPR006094">
    <property type="entry name" value="Oxid_FAD_bind_N"/>
</dbReference>
<dbReference type="InterPro" id="IPR016167">
    <property type="entry name" value="FAD-bd_PCMH_sub1"/>
</dbReference>
<keyword evidence="16 19" id="KW-0961">Cell wall biogenesis/degradation</keyword>
<dbReference type="NCBIfam" id="NF000755">
    <property type="entry name" value="PRK00046.1"/>
    <property type="match status" value="1"/>
</dbReference>
<evidence type="ECO:0000256" key="6">
    <source>
        <dbReference type="ARBA" id="ARBA00015188"/>
    </source>
</evidence>
<keyword evidence="9 19" id="KW-0285">Flavoprotein</keyword>
<dbReference type="Pfam" id="PF02873">
    <property type="entry name" value="MurB_C"/>
    <property type="match status" value="1"/>
</dbReference>
<dbReference type="Gene3D" id="3.30.465.10">
    <property type="match status" value="1"/>
</dbReference>
<keyword evidence="15 19" id="KW-0131">Cell cycle</keyword>
<comment type="similarity">
    <text evidence="19">Belongs to the MurB family.</text>
</comment>
<name>A0A2N9LTR1_9BACT</name>
<dbReference type="Gene3D" id="3.90.78.10">
    <property type="entry name" value="UDP-N-acetylenolpyruvoylglucosamine reductase, C-terminal domain"/>
    <property type="match status" value="1"/>
</dbReference>
<dbReference type="GO" id="GO:0008762">
    <property type="term" value="F:UDP-N-acetylmuramate dehydrogenase activity"/>
    <property type="evidence" value="ECO:0007669"/>
    <property type="project" value="UniProtKB-UniRule"/>
</dbReference>
<dbReference type="HAMAP" id="MF_00037">
    <property type="entry name" value="MurB"/>
    <property type="match status" value="1"/>
</dbReference>
<protein>
    <recommendedName>
        <fullName evidence="6 19">UDP-N-acetylenolpyruvoylglucosamine reductase</fullName>
        <ecNumber evidence="5 19">1.3.1.98</ecNumber>
    </recommendedName>
    <alternativeName>
        <fullName evidence="17 19">UDP-N-acetylmuramate dehydrogenase</fullName>
    </alternativeName>
</protein>
<dbReference type="Gene3D" id="3.30.43.10">
    <property type="entry name" value="Uridine Diphospho-n-acetylenolpyruvylglucosamine Reductase, domain 2"/>
    <property type="match status" value="1"/>
</dbReference>
<dbReference type="GO" id="GO:0008360">
    <property type="term" value="P:regulation of cell shape"/>
    <property type="evidence" value="ECO:0007669"/>
    <property type="project" value="UniProtKB-KW"/>
</dbReference>
<keyword evidence="14 19" id="KW-0560">Oxidoreductase</keyword>
<evidence type="ECO:0000256" key="17">
    <source>
        <dbReference type="ARBA" id="ARBA00031026"/>
    </source>
</evidence>
<dbReference type="SUPFAM" id="SSF56176">
    <property type="entry name" value="FAD-binding/transporter-associated domain-like"/>
    <property type="match status" value="1"/>
</dbReference>
<evidence type="ECO:0000256" key="7">
    <source>
        <dbReference type="ARBA" id="ARBA00022490"/>
    </source>
</evidence>
<evidence type="ECO:0000313" key="21">
    <source>
        <dbReference type="EMBL" id="SPE26584.1"/>
    </source>
</evidence>
<dbReference type="InterPro" id="IPR011601">
    <property type="entry name" value="MurB_C"/>
</dbReference>
<evidence type="ECO:0000256" key="8">
    <source>
        <dbReference type="ARBA" id="ARBA00022618"/>
    </source>
</evidence>
<dbReference type="OrthoDB" id="9804753at2"/>
<dbReference type="GO" id="GO:0009252">
    <property type="term" value="P:peptidoglycan biosynthetic process"/>
    <property type="evidence" value="ECO:0007669"/>
    <property type="project" value="UniProtKB-UniRule"/>
</dbReference>
<evidence type="ECO:0000256" key="10">
    <source>
        <dbReference type="ARBA" id="ARBA00022827"/>
    </source>
</evidence>
<dbReference type="AlphaFoldDB" id="A0A2N9LTR1"/>
<evidence type="ECO:0000256" key="15">
    <source>
        <dbReference type="ARBA" id="ARBA00023306"/>
    </source>
</evidence>
<dbReference type="InterPro" id="IPR036635">
    <property type="entry name" value="MurB_C_sf"/>
</dbReference>
<feature type="active site" description="Proton donor" evidence="19">
    <location>
        <position position="236"/>
    </location>
</feature>
<dbReference type="GO" id="GO:0071555">
    <property type="term" value="P:cell wall organization"/>
    <property type="evidence" value="ECO:0007669"/>
    <property type="project" value="UniProtKB-KW"/>
</dbReference>
<evidence type="ECO:0000256" key="19">
    <source>
        <dbReference type="HAMAP-Rule" id="MF_00037"/>
    </source>
</evidence>
<accession>A0A2N9LTR1</accession>
<evidence type="ECO:0000259" key="20">
    <source>
        <dbReference type="PROSITE" id="PS51387"/>
    </source>
</evidence>
<keyword evidence="13 19" id="KW-0573">Peptidoglycan synthesis</keyword>
<keyword evidence="11 19" id="KW-0521">NADP</keyword>
<evidence type="ECO:0000256" key="18">
    <source>
        <dbReference type="ARBA" id="ARBA00048914"/>
    </source>
</evidence>
<dbReference type="SUPFAM" id="SSF56194">
    <property type="entry name" value="Uridine diphospho-N-Acetylenolpyruvylglucosamine reductase, MurB, C-terminal domain"/>
    <property type="match status" value="1"/>
</dbReference>
<dbReference type="GO" id="GO:0051301">
    <property type="term" value="P:cell division"/>
    <property type="evidence" value="ECO:0007669"/>
    <property type="project" value="UniProtKB-KW"/>
</dbReference>
<dbReference type="InterPro" id="IPR016166">
    <property type="entry name" value="FAD-bd_PCMH"/>
</dbReference>
<evidence type="ECO:0000256" key="12">
    <source>
        <dbReference type="ARBA" id="ARBA00022960"/>
    </source>
</evidence>
<dbReference type="PANTHER" id="PTHR21071:SF4">
    <property type="entry name" value="UDP-N-ACETYLENOLPYRUVOYLGLUCOSAMINE REDUCTASE"/>
    <property type="match status" value="1"/>
</dbReference>
<dbReference type="InterPro" id="IPR016169">
    <property type="entry name" value="FAD-bd_PCMH_sub2"/>
</dbReference>
<dbReference type="PROSITE" id="PS51387">
    <property type="entry name" value="FAD_PCMH"/>
    <property type="match status" value="1"/>
</dbReference>
<proteinExistence type="inferred from homology"/>
<evidence type="ECO:0000256" key="1">
    <source>
        <dbReference type="ARBA" id="ARBA00001974"/>
    </source>
</evidence>
<comment type="subcellular location">
    <subcellularLocation>
        <location evidence="3 19">Cytoplasm</location>
    </subcellularLocation>
</comment>